<reference evidence="2 3" key="1">
    <citation type="submission" date="2018-06" db="EMBL/GenBank/DDBJ databases">
        <authorList>
            <consortium name="Pathogen Informatics"/>
            <person name="Doyle S."/>
        </authorList>
    </citation>
    <scope>NUCLEOTIDE SEQUENCE [LARGE SCALE GENOMIC DNA]</scope>
    <source>
        <strain evidence="2 3">NCTC13294</strain>
    </source>
</reference>
<accession>A0A381EBR8</accession>
<keyword evidence="3" id="KW-1185">Reference proteome</keyword>
<protein>
    <submittedName>
        <fullName evidence="2">SMI1 / KNR4 family</fullName>
    </submittedName>
</protein>
<dbReference type="SUPFAM" id="SSF160631">
    <property type="entry name" value="SMI1/KNR4-like"/>
    <property type="match status" value="1"/>
</dbReference>
<dbReference type="AlphaFoldDB" id="A0A381EBR8"/>
<dbReference type="EMBL" id="UFUW01000001">
    <property type="protein sequence ID" value="SUX24323.1"/>
    <property type="molecule type" value="Genomic_DNA"/>
</dbReference>
<dbReference type="Proteomes" id="UP000254572">
    <property type="component" value="Unassembled WGS sequence"/>
</dbReference>
<dbReference type="InterPro" id="IPR037883">
    <property type="entry name" value="Knr4/Smi1-like_sf"/>
</dbReference>
<evidence type="ECO:0000259" key="1">
    <source>
        <dbReference type="SMART" id="SM00860"/>
    </source>
</evidence>
<gene>
    <name evidence="2" type="ORF">NCTC13294_01809</name>
</gene>
<evidence type="ECO:0000313" key="2">
    <source>
        <dbReference type="EMBL" id="SUX24323.1"/>
    </source>
</evidence>
<dbReference type="OrthoDB" id="1739659at2"/>
<proteinExistence type="predicted"/>
<feature type="domain" description="Knr4/Smi1-like" evidence="1">
    <location>
        <begin position="18"/>
        <end position="125"/>
    </location>
</feature>
<dbReference type="InterPro" id="IPR018958">
    <property type="entry name" value="Knr4/Smi1-like_dom"/>
</dbReference>
<dbReference type="SMART" id="SM00860">
    <property type="entry name" value="SMI1_KNR4"/>
    <property type="match status" value="1"/>
</dbReference>
<dbReference type="Pfam" id="PF09346">
    <property type="entry name" value="SMI1_KNR4"/>
    <property type="match status" value="1"/>
</dbReference>
<dbReference type="Gene3D" id="3.40.1580.10">
    <property type="entry name" value="SMI1/KNR4-like"/>
    <property type="match status" value="1"/>
</dbReference>
<evidence type="ECO:0000313" key="3">
    <source>
        <dbReference type="Proteomes" id="UP000254572"/>
    </source>
</evidence>
<sequence>MLTRANLTANPHFTLHPPATDTAINAAEDASNIPFPPEYRALLRLTNGLYSDCCLVLYAAEDLATRNHDYEVPTYLPDYLMIGDDSGGQAILIDRSGALYEVGMGVMDADWLEPSAASLADLLITHAGRTLSEREDD</sequence>
<organism evidence="2 3">
    <name type="scientific">Cardiobacterium valvarum</name>
    <dbReference type="NCBI Taxonomy" id="194702"/>
    <lineage>
        <taxon>Bacteria</taxon>
        <taxon>Pseudomonadati</taxon>
        <taxon>Pseudomonadota</taxon>
        <taxon>Gammaproteobacteria</taxon>
        <taxon>Cardiobacteriales</taxon>
        <taxon>Cardiobacteriaceae</taxon>
        <taxon>Cardiobacterium</taxon>
    </lineage>
</organism>
<dbReference type="RefSeq" id="WP_115612024.1">
    <property type="nucleotide sequence ID" value="NZ_JBHLZC010000002.1"/>
</dbReference>
<name>A0A381EBR8_9GAMM</name>